<feature type="region of interest" description="Disordered" evidence="1">
    <location>
        <begin position="448"/>
        <end position="508"/>
    </location>
</feature>
<feature type="compositionally biased region" description="Polar residues" evidence="1">
    <location>
        <begin position="175"/>
        <end position="188"/>
    </location>
</feature>
<dbReference type="Proteomes" id="UP000053617">
    <property type="component" value="Unassembled WGS sequence"/>
</dbReference>
<dbReference type="OrthoDB" id="4161734at2759"/>
<dbReference type="EMBL" id="KN847484">
    <property type="protein sequence ID" value="KIX00009.1"/>
    <property type="molecule type" value="Genomic_DNA"/>
</dbReference>
<evidence type="ECO:0000313" key="3">
    <source>
        <dbReference type="Proteomes" id="UP000053617"/>
    </source>
</evidence>
<reference evidence="2 3" key="1">
    <citation type="submission" date="2015-01" db="EMBL/GenBank/DDBJ databases">
        <title>The Genome Sequence of Rhinocladiella mackenzie CBS 650.93.</title>
        <authorList>
            <consortium name="The Broad Institute Genomics Platform"/>
            <person name="Cuomo C."/>
            <person name="de Hoog S."/>
            <person name="Gorbushina A."/>
            <person name="Stielow B."/>
            <person name="Teixiera M."/>
            <person name="Abouelleil A."/>
            <person name="Chapman S.B."/>
            <person name="Priest M."/>
            <person name="Young S.K."/>
            <person name="Wortman J."/>
            <person name="Nusbaum C."/>
            <person name="Birren B."/>
        </authorList>
    </citation>
    <scope>NUCLEOTIDE SEQUENCE [LARGE SCALE GENOMIC DNA]</scope>
    <source>
        <strain evidence="2 3">CBS 650.93</strain>
    </source>
</reference>
<evidence type="ECO:0000313" key="2">
    <source>
        <dbReference type="EMBL" id="KIX00009.1"/>
    </source>
</evidence>
<dbReference type="GeneID" id="25299007"/>
<dbReference type="PANTHER" id="PTHR24148">
    <property type="entry name" value="ANKYRIN REPEAT DOMAIN-CONTAINING PROTEIN 39 HOMOLOG-RELATED"/>
    <property type="match status" value="1"/>
</dbReference>
<sequence length="572" mass="64628">MLSFESFDKLCRSQEFGEKWHALRNFMQRAWFKRRWIVQEIAFAKDAEVYCGPDKVSWSELSSAMSLFATKGDDLRHMFQKSEKFGYNPDYLGEIDAYGAKNLVDTIDFMFRKTEDGDIIMEQLLSLESVLTNLTAFDADRPHDYVYAVMRLSNDARPVSRTSMAQDLGPHSELRTINVTNQAPNGQRNENDIPIIDSNGNKSVDISISEEQSRGRSRERDTFLSNHLAAPERARSRARSPVGAKEDAEKEYRTQPRQFIVNYQRSMFGLCSEIINFVVQRSNSIDMICKPWVPNLEEFSSKEARLHEDDLATMPSWIQSLDKGPYGLNLNPGSIRYSRVAADPPGYWRYACKWAFTQRPAHGGNLDTGALLRDISGTVSTPVVPFLHRLRAVIWNRQLIRTTGPDPGSLGLLGLAPADASPGDKICILLGCSVPVVLRPKIRKAGGEPQLRAKAPKRRQWYKSDDASRAQTRSRTMSAEAPRRMESGSPRSPQFGVRDPSENPPTSSLEATSLLEEYSLIGECYIHGMMDGEAFNQRDLHDIPLRDFRIGCAMECQCNLCEPNWQIPNVSV</sequence>
<dbReference type="VEuPathDB" id="FungiDB:Z518_10936"/>
<evidence type="ECO:0008006" key="4">
    <source>
        <dbReference type="Google" id="ProtNLM"/>
    </source>
</evidence>
<feature type="compositionally biased region" description="Basic and acidic residues" evidence="1">
    <location>
        <begin position="211"/>
        <end position="222"/>
    </location>
</feature>
<name>A0A0D2I2R5_9EURO</name>
<dbReference type="AlphaFoldDB" id="A0A0D2I2R5"/>
<protein>
    <recommendedName>
        <fullName evidence="4">Heterokaryon incompatibility domain-containing protein</fullName>
    </recommendedName>
</protein>
<dbReference type="HOGENOM" id="CLU_004184_10_1_1"/>
<dbReference type="PANTHER" id="PTHR24148:SF64">
    <property type="entry name" value="HETEROKARYON INCOMPATIBILITY DOMAIN-CONTAINING PROTEIN"/>
    <property type="match status" value="1"/>
</dbReference>
<feature type="region of interest" description="Disordered" evidence="1">
    <location>
        <begin position="159"/>
        <end position="251"/>
    </location>
</feature>
<accession>A0A0D2I2R5</accession>
<dbReference type="RefSeq" id="XP_013266899.1">
    <property type="nucleotide sequence ID" value="XM_013411445.1"/>
</dbReference>
<evidence type="ECO:0000256" key="1">
    <source>
        <dbReference type="SAM" id="MobiDB-lite"/>
    </source>
</evidence>
<dbReference type="InterPro" id="IPR052895">
    <property type="entry name" value="HetReg/Transcr_Mod"/>
</dbReference>
<organism evidence="2 3">
    <name type="scientific">Rhinocladiella mackenziei CBS 650.93</name>
    <dbReference type="NCBI Taxonomy" id="1442369"/>
    <lineage>
        <taxon>Eukaryota</taxon>
        <taxon>Fungi</taxon>
        <taxon>Dikarya</taxon>
        <taxon>Ascomycota</taxon>
        <taxon>Pezizomycotina</taxon>
        <taxon>Eurotiomycetes</taxon>
        <taxon>Chaetothyriomycetidae</taxon>
        <taxon>Chaetothyriales</taxon>
        <taxon>Herpotrichiellaceae</taxon>
        <taxon>Rhinocladiella</taxon>
    </lineage>
</organism>
<gene>
    <name evidence="2" type="ORF">Z518_10936</name>
</gene>
<keyword evidence="3" id="KW-1185">Reference proteome</keyword>
<proteinExistence type="predicted"/>
<dbReference type="STRING" id="1442369.A0A0D2I2R5"/>